<evidence type="ECO:0000313" key="2">
    <source>
        <dbReference type="EMBL" id="TEB24848.1"/>
    </source>
</evidence>
<gene>
    <name evidence="2" type="ORF">FA13DRAFT_1279856</name>
</gene>
<organism evidence="2 3">
    <name type="scientific">Coprinellus micaceus</name>
    <name type="common">Glistening ink-cap mushroom</name>
    <name type="synonym">Coprinus micaceus</name>
    <dbReference type="NCBI Taxonomy" id="71717"/>
    <lineage>
        <taxon>Eukaryota</taxon>
        <taxon>Fungi</taxon>
        <taxon>Dikarya</taxon>
        <taxon>Basidiomycota</taxon>
        <taxon>Agaricomycotina</taxon>
        <taxon>Agaricomycetes</taxon>
        <taxon>Agaricomycetidae</taxon>
        <taxon>Agaricales</taxon>
        <taxon>Agaricineae</taxon>
        <taxon>Psathyrellaceae</taxon>
        <taxon>Coprinellus</taxon>
    </lineage>
</organism>
<keyword evidence="3" id="KW-1185">Reference proteome</keyword>
<comment type="caution">
    <text evidence="2">The sequence shown here is derived from an EMBL/GenBank/DDBJ whole genome shotgun (WGS) entry which is preliminary data.</text>
</comment>
<accession>A0A4Y7ST83</accession>
<name>A0A4Y7ST83_COPMI</name>
<sequence length="223" mass="25366">MRFTHLQCSDIPGAEYKECSWCSSVYECHRARKGRTARKGPSRRWYSQKKRGAHAAMAQALYSGLCVNGGATLPLSSSDNSQGHLPIFDCTTLRMSLNSLDTVVDHLWPQQELDFPQEYIKPRVRSLLQEQIYGESPSDTRLALFCFAFSNMEVITLLAKLKKMDDSDYFEIQYRITQVARSSLVPPANFHHRDAPIVDELEPEQPLEPNALQSISQSQDNRP</sequence>
<dbReference type="Proteomes" id="UP000298030">
    <property type="component" value="Unassembled WGS sequence"/>
</dbReference>
<feature type="region of interest" description="Disordered" evidence="1">
    <location>
        <begin position="201"/>
        <end position="223"/>
    </location>
</feature>
<dbReference type="EMBL" id="QPFP01000062">
    <property type="protein sequence ID" value="TEB24848.1"/>
    <property type="molecule type" value="Genomic_DNA"/>
</dbReference>
<evidence type="ECO:0000256" key="1">
    <source>
        <dbReference type="SAM" id="MobiDB-lite"/>
    </source>
</evidence>
<evidence type="ECO:0000313" key="3">
    <source>
        <dbReference type="Proteomes" id="UP000298030"/>
    </source>
</evidence>
<dbReference type="AlphaFoldDB" id="A0A4Y7ST83"/>
<proteinExistence type="predicted"/>
<feature type="compositionally biased region" description="Polar residues" evidence="1">
    <location>
        <begin position="211"/>
        <end position="223"/>
    </location>
</feature>
<reference evidence="2 3" key="1">
    <citation type="journal article" date="2019" name="Nat. Ecol. Evol.">
        <title>Megaphylogeny resolves global patterns of mushroom evolution.</title>
        <authorList>
            <person name="Varga T."/>
            <person name="Krizsan K."/>
            <person name="Foldi C."/>
            <person name="Dima B."/>
            <person name="Sanchez-Garcia M."/>
            <person name="Sanchez-Ramirez S."/>
            <person name="Szollosi G.J."/>
            <person name="Szarkandi J.G."/>
            <person name="Papp V."/>
            <person name="Albert L."/>
            <person name="Andreopoulos W."/>
            <person name="Angelini C."/>
            <person name="Antonin V."/>
            <person name="Barry K.W."/>
            <person name="Bougher N.L."/>
            <person name="Buchanan P."/>
            <person name="Buyck B."/>
            <person name="Bense V."/>
            <person name="Catcheside P."/>
            <person name="Chovatia M."/>
            <person name="Cooper J."/>
            <person name="Damon W."/>
            <person name="Desjardin D."/>
            <person name="Finy P."/>
            <person name="Geml J."/>
            <person name="Haridas S."/>
            <person name="Hughes K."/>
            <person name="Justo A."/>
            <person name="Karasinski D."/>
            <person name="Kautmanova I."/>
            <person name="Kiss B."/>
            <person name="Kocsube S."/>
            <person name="Kotiranta H."/>
            <person name="LaButti K.M."/>
            <person name="Lechner B.E."/>
            <person name="Liimatainen K."/>
            <person name="Lipzen A."/>
            <person name="Lukacs Z."/>
            <person name="Mihaltcheva S."/>
            <person name="Morgado L.N."/>
            <person name="Niskanen T."/>
            <person name="Noordeloos M.E."/>
            <person name="Ohm R.A."/>
            <person name="Ortiz-Santana B."/>
            <person name="Ovrebo C."/>
            <person name="Racz N."/>
            <person name="Riley R."/>
            <person name="Savchenko A."/>
            <person name="Shiryaev A."/>
            <person name="Soop K."/>
            <person name="Spirin V."/>
            <person name="Szebenyi C."/>
            <person name="Tomsovsky M."/>
            <person name="Tulloss R.E."/>
            <person name="Uehling J."/>
            <person name="Grigoriev I.V."/>
            <person name="Vagvolgyi C."/>
            <person name="Papp T."/>
            <person name="Martin F.M."/>
            <person name="Miettinen O."/>
            <person name="Hibbett D.S."/>
            <person name="Nagy L.G."/>
        </authorList>
    </citation>
    <scope>NUCLEOTIDE SEQUENCE [LARGE SCALE GENOMIC DNA]</scope>
    <source>
        <strain evidence="2 3">FP101781</strain>
    </source>
</reference>
<protein>
    <submittedName>
        <fullName evidence="2">Uncharacterized protein</fullName>
    </submittedName>
</protein>